<dbReference type="PROSITE" id="PS51892">
    <property type="entry name" value="SUBTILASE"/>
    <property type="match status" value="1"/>
</dbReference>
<dbReference type="PROSITE" id="PS51257">
    <property type="entry name" value="PROKAR_LIPOPROTEIN"/>
    <property type="match status" value="1"/>
</dbReference>
<evidence type="ECO:0000256" key="2">
    <source>
        <dbReference type="ARBA" id="ARBA00022801"/>
    </source>
</evidence>
<keyword evidence="3 5" id="KW-0720">Serine protease</keyword>
<accession>A0A662ZI90</accession>
<keyword evidence="9" id="KW-1185">Reference proteome</keyword>
<dbReference type="InterPro" id="IPR000209">
    <property type="entry name" value="Peptidase_S8/S53_dom"/>
</dbReference>
<dbReference type="GO" id="GO:0016485">
    <property type="term" value="P:protein processing"/>
    <property type="evidence" value="ECO:0007669"/>
    <property type="project" value="TreeGrafter"/>
</dbReference>
<dbReference type="AlphaFoldDB" id="A0A662ZI90"/>
<dbReference type="RefSeq" id="WP_093142029.1">
    <property type="nucleotide sequence ID" value="NZ_FOXF01000020.1"/>
</dbReference>
<evidence type="ECO:0000256" key="5">
    <source>
        <dbReference type="PROSITE-ProRule" id="PRU01240"/>
    </source>
</evidence>
<dbReference type="InterPro" id="IPR036852">
    <property type="entry name" value="Peptidase_S8/S53_dom_sf"/>
</dbReference>
<sequence>MKHKSNKTFNTALFYTLFFSSLALTACGGSSGSNEPSPKPTPDPDRIIFSIIEKGDIFSGKPYVLLNSGTDDVNDYQIQAKYGIVSSTHPHTGAEAPKNHLYYYVPEETLKNSDDFYNITEEITITSTTDPEETEIITYTIGADDLTNGDPVFKDQWHIKNIGQNPFDVDFSPVSGIDLNVIHAWHLSDQNKELISGKNVKVGIIDTPTDIEHEDLINKMYTPDSGKSYINTGVTQDEVLYDSTILHGTAVSGIIGAESNNGKGVRGIAYDSSITSYDILNMDLTDFTACSDDGMQVLNASIGYDETVEAYDPQISAIYQSFFENNIPFIRAAGNEFDEPDIFDSLYYISDLECVKYKIECQYNQTSSFNRGRYVIHTGALNSLGIKSSYSSTGSFIWISGMGGEFGYESISESSAAIVSSLYHSALSGFDDWDYGTPWRNNKELGEKRKYYTQSMNGTSAATPSITGVASLIIQAKPDITVPQLRYILATTANNDQTDGWNTLEYDKVTVSGVSGLKDSYTADLGWYVNGAGLRFSNRYGFGVANAGKAVIKALNCNSDPLCKKREKLPDDFISTNSEPCSSSDSGHTVTCIFNSFVNADDNSAIKNNVEIEEVSLNLSSLVLTADDTDPDECSASYGSINNITDQGVYYSKKLMQIDMTSPQNTASVIKPMYTIWDFSPERIKSTYHYNDYDFEFLVHNSSFFTEEFSPDDSFSVTFRSMCSIDVATLNRNIYILVGGYENL</sequence>
<dbReference type="Pfam" id="PF00082">
    <property type="entry name" value="Peptidase_S8"/>
    <property type="match status" value="1"/>
</dbReference>
<dbReference type="PANTHER" id="PTHR42884">
    <property type="entry name" value="PROPROTEIN CONVERTASE SUBTILISIN/KEXIN-RELATED"/>
    <property type="match status" value="1"/>
</dbReference>
<name>A0A662ZI90_9GAMM</name>
<feature type="active site" description="Charge relay system" evidence="4 5">
    <location>
        <position position="460"/>
    </location>
</feature>
<dbReference type="InterPro" id="IPR015500">
    <property type="entry name" value="Peptidase_S8_subtilisin-rel"/>
</dbReference>
<feature type="active site" description="Charge relay system" evidence="4 5">
    <location>
        <position position="206"/>
    </location>
</feature>
<dbReference type="SUPFAM" id="SSF52743">
    <property type="entry name" value="Subtilisin-like"/>
    <property type="match status" value="1"/>
</dbReference>
<evidence type="ECO:0000256" key="3">
    <source>
        <dbReference type="ARBA" id="ARBA00022825"/>
    </source>
</evidence>
<evidence type="ECO:0000259" key="7">
    <source>
        <dbReference type="Pfam" id="PF00082"/>
    </source>
</evidence>
<keyword evidence="1 5" id="KW-0645">Protease</keyword>
<protein>
    <submittedName>
        <fullName evidence="8">Subtilase family protein</fullName>
    </submittedName>
</protein>
<dbReference type="Gene3D" id="3.40.50.200">
    <property type="entry name" value="Peptidase S8/S53 domain"/>
    <property type="match status" value="1"/>
</dbReference>
<evidence type="ECO:0000256" key="1">
    <source>
        <dbReference type="ARBA" id="ARBA00022670"/>
    </source>
</evidence>
<feature type="active site" description="Charge relay system" evidence="4 5">
    <location>
        <position position="247"/>
    </location>
</feature>
<evidence type="ECO:0000256" key="4">
    <source>
        <dbReference type="PIRSR" id="PIRSR615500-1"/>
    </source>
</evidence>
<dbReference type="EMBL" id="FOXF01000020">
    <property type="protein sequence ID" value="SFP39163.1"/>
    <property type="molecule type" value="Genomic_DNA"/>
</dbReference>
<reference evidence="8 9" key="1">
    <citation type="submission" date="2016-10" db="EMBL/GenBank/DDBJ databases">
        <authorList>
            <person name="Varghese N."/>
            <person name="Submissions S."/>
        </authorList>
    </citation>
    <scope>NUCLEOTIDE SEQUENCE [LARGE SCALE GENOMIC DNA]</scope>
    <source>
        <strain evidence="8 9">DSM 1361</strain>
    </source>
</reference>
<keyword evidence="2 5" id="KW-0378">Hydrolase</keyword>
<evidence type="ECO:0000313" key="8">
    <source>
        <dbReference type="EMBL" id="SFP39163.1"/>
    </source>
</evidence>
<gene>
    <name evidence="8" type="ORF">SAMN02910344_01260</name>
</gene>
<evidence type="ECO:0000313" key="9">
    <source>
        <dbReference type="Proteomes" id="UP000243745"/>
    </source>
</evidence>
<feature type="chain" id="PRO_5024958780" evidence="6">
    <location>
        <begin position="26"/>
        <end position="744"/>
    </location>
</feature>
<dbReference type="InterPro" id="IPR023828">
    <property type="entry name" value="Peptidase_S8_Ser-AS"/>
</dbReference>
<dbReference type="PROSITE" id="PS00137">
    <property type="entry name" value="SUBTILASE_HIS"/>
    <property type="match status" value="1"/>
</dbReference>
<dbReference type="PANTHER" id="PTHR42884:SF14">
    <property type="entry name" value="NEUROENDOCRINE CONVERTASE 1"/>
    <property type="match status" value="1"/>
</dbReference>
<proteinExistence type="inferred from homology"/>
<dbReference type="PROSITE" id="PS00138">
    <property type="entry name" value="SUBTILASE_SER"/>
    <property type="match status" value="1"/>
</dbReference>
<evidence type="ECO:0000256" key="6">
    <source>
        <dbReference type="SAM" id="SignalP"/>
    </source>
</evidence>
<dbReference type="GO" id="GO:0004252">
    <property type="term" value="F:serine-type endopeptidase activity"/>
    <property type="evidence" value="ECO:0007669"/>
    <property type="project" value="UniProtKB-UniRule"/>
</dbReference>
<dbReference type="OrthoDB" id="9790784at2"/>
<organism evidence="8 9">
    <name type="scientific">Ruminobacter amylophilus</name>
    <dbReference type="NCBI Taxonomy" id="867"/>
    <lineage>
        <taxon>Bacteria</taxon>
        <taxon>Pseudomonadati</taxon>
        <taxon>Pseudomonadota</taxon>
        <taxon>Gammaproteobacteria</taxon>
        <taxon>Aeromonadales</taxon>
        <taxon>Succinivibrionaceae</taxon>
        <taxon>Ruminobacter</taxon>
    </lineage>
</organism>
<dbReference type="GO" id="GO:0016020">
    <property type="term" value="C:membrane"/>
    <property type="evidence" value="ECO:0007669"/>
    <property type="project" value="TreeGrafter"/>
</dbReference>
<feature type="signal peptide" evidence="6">
    <location>
        <begin position="1"/>
        <end position="25"/>
    </location>
</feature>
<dbReference type="PRINTS" id="PR00723">
    <property type="entry name" value="SUBTILISIN"/>
</dbReference>
<dbReference type="Proteomes" id="UP000243745">
    <property type="component" value="Unassembled WGS sequence"/>
</dbReference>
<feature type="domain" description="Peptidase S8/S53" evidence="7">
    <location>
        <begin position="197"/>
        <end position="510"/>
    </location>
</feature>
<keyword evidence="6" id="KW-0732">Signal</keyword>
<dbReference type="InterPro" id="IPR022398">
    <property type="entry name" value="Peptidase_S8_His-AS"/>
</dbReference>
<comment type="similarity">
    <text evidence="5">Belongs to the peptidase S8 family.</text>
</comment>